<dbReference type="InterPro" id="IPR002220">
    <property type="entry name" value="DapA-like"/>
</dbReference>
<evidence type="ECO:0000313" key="3">
    <source>
        <dbReference type="Proteomes" id="UP001628091"/>
    </source>
</evidence>
<organism evidence="2 3">
    <name type="scientific">Phyllobacterium phragmitis</name>
    <dbReference type="NCBI Taxonomy" id="2670329"/>
    <lineage>
        <taxon>Bacteria</taxon>
        <taxon>Pseudomonadati</taxon>
        <taxon>Pseudomonadota</taxon>
        <taxon>Alphaproteobacteria</taxon>
        <taxon>Hyphomicrobiales</taxon>
        <taxon>Phyllobacteriaceae</taxon>
        <taxon>Phyllobacterium</taxon>
    </lineage>
</organism>
<dbReference type="PRINTS" id="PR00146">
    <property type="entry name" value="DHPICSNTHASE"/>
</dbReference>
<evidence type="ECO:0008006" key="4">
    <source>
        <dbReference type="Google" id="ProtNLM"/>
    </source>
</evidence>
<dbReference type="SUPFAM" id="SSF51569">
    <property type="entry name" value="Aldolase"/>
    <property type="match status" value="1"/>
</dbReference>
<dbReference type="Pfam" id="PF00701">
    <property type="entry name" value="DHDPS"/>
    <property type="match status" value="1"/>
</dbReference>
<comment type="caution">
    <text evidence="2">The sequence shown here is derived from an EMBL/GenBank/DDBJ whole genome shotgun (WGS) entry which is preliminary data.</text>
</comment>
<gene>
    <name evidence="2" type="ORF">PPNSA23_46710</name>
</gene>
<dbReference type="CDD" id="cd00408">
    <property type="entry name" value="DHDPS-like"/>
    <property type="match status" value="1"/>
</dbReference>
<dbReference type="EMBL" id="BAAFZP010000002">
    <property type="protein sequence ID" value="GAB1584728.1"/>
    <property type="molecule type" value="Genomic_DNA"/>
</dbReference>
<evidence type="ECO:0000313" key="2">
    <source>
        <dbReference type="EMBL" id="GAB1584728.1"/>
    </source>
</evidence>
<proteinExistence type="predicted"/>
<reference evidence="2 3" key="1">
    <citation type="submission" date="2024-10" db="EMBL/GenBank/DDBJ databases">
        <title>Isolation, draft genome sequencing and identification of Phyllobacterium sp. NSA23, isolated from leaf soil.</title>
        <authorList>
            <person name="Akita H."/>
        </authorList>
    </citation>
    <scope>NUCLEOTIDE SEQUENCE [LARGE SCALE GENOMIC DNA]</scope>
    <source>
        <strain evidence="2 3">NSA23</strain>
    </source>
</reference>
<accession>A0ABQ0H722</accession>
<evidence type="ECO:0000256" key="1">
    <source>
        <dbReference type="ARBA" id="ARBA00023239"/>
    </source>
</evidence>
<dbReference type="PANTHER" id="PTHR12128:SF67">
    <property type="entry name" value="BLR3884 PROTEIN"/>
    <property type="match status" value="1"/>
</dbReference>
<name>A0ABQ0H722_9HYPH</name>
<keyword evidence="1" id="KW-0456">Lyase</keyword>
<dbReference type="Gene3D" id="3.20.20.70">
    <property type="entry name" value="Aldolase class I"/>
    <property type="match status" value="1"/>
</dbReference>
<dbReference type="Proteomes" id="UP001628091">
    <property type="component" value="Unassembled WGS sequence"/>
</dbReference>
<sequence length="369" mass="38981">MAPAMNALAAAISAVRLVIFIISSLNVSNPYTEPAKGLPPEMTAIHNLCYTAFSLLQHKNHAVTCQLLINRNRNVTALERFGLSVALATPFNRDGSIDLVKLGEHAASSIEGGCDSVTVFGTTGEGASISAAERPQVLDYIGRSAVKPGRVVICIAATAVDDAARQCREALDFGCKALLLPPPFYFKGVSDDGVFGWYASLLERIGPNARDAILYNIPSVTSVTVSHDVLARLRAAFGGVIAGVKDSGGDWSYTEKLLDAHSDIAILVGDERHLAAAVRRGGQGAISGIANLFPAELRGLAIDGRDDPRINALVELVLRYPVVPAIKVLIAHMSGHAEWSSVRAPLIDANGAADTLVKSLQVIMARNAA</sequence>
<keyword evidence="3" id="KW-1185">Reference proteome</keyword>
<dbReference type="SMART" id="SM01130">
    <property type="entry name" value="DHDPS"/>
    <property type="match status" value="1"/>
</dbReference>
<dbReference type="InterPro" id="IPR013785">
    <property type="entry name" value="Aldolase_TIM"/>
</dbReference>
<dbReference type="PANTHER" id="PTHR12128">
    <property type="entry name" value="DIHYDRODIPICOLINATE SYNTHASE"/>
    <property type="match status" value="1"/>
</dbReference>
<protein>
    <recommendedName>
        <fullName evidence="4">Dihydrodipicolinate synthase family protein</fullName>
    </recommendedName>
</protein>